<protein>
    <recommendedName>
        <fullName evidence="4 6">50S ribosomal protein L17</fullName>
    </recommendedName>
</protein>
<proteinExistence type="inferred from homology"/>
<evidence type="ECO:0000313" key="7">
    <source>
        <dbReference type="EMBL" id="OGD33891.1"/>
    </source>
</evidence>
<evidence type="ECO:0000256" key="4">
    <source>
        <dbReference type="ARBA" id="ARBA00035494"/>
    </source>
</evidence>
<comment type="caution">
    <text evidence="7">The sequence shown here is derived from an EMBL/GenBank/DDBJ whole genome shotgun (WGS) entry which is preliminary data.</text>
</comment>
<keyword evidence="2 5" id="KW-0689">Ribosomal protein</keyword>
<dbReference type="Pfam" id="PF01196">
    <property type="entry name" value="Ribosomal_L17"/>
    <property type="match status" value="1"/>
</dbReference>
<dbReference type="PANTHER" id="PTHR14413">
    <property type="entry name" value="RIBOSOMAL PROTEIN L17"/>
    <property type="match status" value="1"/>
</dbReference>
<dbReference type="EMBL" id="MEYS01000002">
    <property type="protein sequence ID" value="OGD33891.1"/>
    <property type="molecule type" value="Genomic_DNA"/>
</dbReference>
<dbReference type="STRING" id="1797298.A2988_00135"/>
<dbReference type="PANTHER" id="PTHR14413:SF16">
    <property type="entry name" value="LARGE RIBOSOMAL SUBUNIT PROTEIN BL17M"/>
    <property type="match status" value="1"/>
</dbReference>
<dbReference type="SUPFAM" id="SSF64263">
    <property type="entry name" value="Prokaryotic ribosomal protein L17"/>
    <property type="match status" value="1"/>
</dbReference>
<name>A0A1F5BTF6_9BACT</name>
<keyword evidence="3 5" id="KW-0687">Ribonucleoprotein</keyword>
<organism evidence="7 8">
    <name type="scientific">Candidatus Azambacteria bacterium RIFCSPLOWO2_01_FULL_46_25</name>
    <dbReference type="NCBI Taxonomy" id="1797298"/>
    <lineage>
        <taxon>Bacteria</taxon>
        <taxon>Candidatus Azamiibacteriota</taxon>
    </lineage>
</organism>
<gene>
    <name evidence="7" type="ORF">A2988_00135</name>
</gene>
<dbReference type="GO" id="GO:0003735">
    <property type="term" value="F:structural constituent of ribosome"/>
    <property type="evidence" value="ECO:0007669"/>
    <property type="project" value="InterPro"/>
</dbReference>
<dbReference type="InterPro" id="IPR036373">
    <property type="entry name" value="Ribosomal_bL17_sf"/>
</dbReference>
<dbReference type="Gene3D" id="3.90.1030.10">
    <property type="entry name" value="Ribosomal protein L17"/>
    <property type="match status" value="1"/>
</dbReference>
<reference evidence="7 8" key="1">
    <citation type="journal article" date="2016" name="Nat. Commun.">
        <title>Thousands of microbial genomes shed light on interconnected biogeochemical processes in an aquifer system.</title>
        <authorList>
            <person name="Anantharaman K."/>
            <person name="Brown C.T."/>
            <person name="Hug L.A."/>
            <person name="Sharon I."/>
            <person name="Castelle C.J."/>
            <person name="Probst A.J."/>
            <person name="Thomas B.C."/>
            <person name="Singh A."/>
            <person name="Wilkins M.J."/>
            <person name="Karaoz U."/>
            <person name="Brodie E.L."/>
            <person name="Williams K.H."/>
            <person name="Hubbard S.S."/>
            <person name="Banfield J.F."/>
        </authorList>
    </citation>
    <scope>NUCLEOTIDE SEQUENCE [LARGE SCALE GENOMIC DNA]</scope>
</reference>
<evidence type="ECO:0000256" key="2">
    <source>
        <dbReference type="ARBA" id="ARBA00022980"/>
    </source>
</evidence>
<comment type="similarity">
    <text evidence="1 5">Belongs to the bacterial ribosomal protein bL17 family.</text>
</comment>
<dbReference type="InterPro" id="IPR000456">
    <property type="entry name" value="Ribosomal_bL17"/>
</dbReference>
<evidence type="ECO:0000313" key="8">
    <source>
        <dbReference type="Proteomes" id="UP000176650"/>
    </source>
</evidence>
<evidence type="ECO:0000256" key="3">
    <source>
        <dbReference type="ARBA" id="ARBA00023274"/>
    </source>
</evidence>
<dbReference type="AlphaFoldDB" id="A0A1F5BTF6"/>
<dbReference type="GO" id="GO:0022625">
    <property type="term" value="C:cytosolic large ribosomal subunit"/>
    <property type="evidence" value="ECO:0007669"/>
    <property type="project" value="TreeGrafter"/>
</dbReference>
<accession>A0A1F5BTF6</accession>
<evidence type="ECO:0000256" key="1">
    <source>
        <dbReference type="ARBA" id="ARBA00008777"/>
    </source>
</evidence>
<dbReference type="InterPro" id="IPR047859">
    <property type="entry name" value="Ribosomal_bL17_CS"/>
</dbReference>
<dbReference type="Proteomes" id="UP000176650">
    <property type="component" value="Unassembled WGS sequence"/>
</dbReference>
<sequence>MRHLKKGRKFHRESAQRKALMKALLTALVVNGKIKTTHAKAKELRPAIEKMITRAKVKTPYNIRLIRKTLAEKVTKKLFGEIAAKYQDRAGGYTRIIRLGQRKSDSSSMAHIEFI</sequence>
<dbReference type="PROSITE" id="PS01167">
    <property type="entry name" value="RIBOSOMAL_L17"/>
    <property type="match status" value="1"/>
</dbReference>
<dbReference type="GO" id="GO:0006412">
    <property type="term" value="P:translation"/>
    <property type="evidence" value="ECO:0007669"/>
    <property type="project" value="InterPro"/>
</dbReference>
<evidence type="ECO:0000256" key="5">
    <source>
        <dbReference type="RuleBase" id="RU000660"/>
    </source>
</evidence>
<dbReference type="NCBIfam" id="TIGR00059">
    <property type="entry name" value="L17"/>
    <property type="match status" value="1"/>
</dbReference>
<evidence type="ECO:0000256" key="6">
    <source>
        <dbReference type="RuleBase" id="RU000661"/>
    </source>
</evidence>